<reference evidence="2 3" key="1">
    <citation type="submission" date="2020-08" db="EMBL/GenBank/DDBJ databases">
        <title>Genomic Encyclopedia of Type Strains, Phase III (KMG-III): the genomes of soil and plant-associated and newly described type strains.</title>
        <authorList>
            <person name="Whitman W."/>
        </authorList>
    </citation>
    <scope>NUCLEOTIDE SEQUENCE [LARGE SCALE GENOMIC DNA]</scope>
    <source>
        <strain evidence="2 3">CECT 3302</strain>
    </source>
</reference>
<comment type="caution">
    <text evidence="2">The sequence shown here is derived from an EMBL/GenBank/DDBJ whole genome shotgun (WGS) entry which is preliminary data.</text>
</comment>
<gene>
    <name evidence="2" type="ORF">FHS12_005126</name>
</gene>
<dbReference type="EMBL" id="JACHXG010000017">
    <property type="protein sequence ID" value="MBB3092149.1"/>
    <property type="molecule type" value="Genomic_DNA"/>
</dbReference>
<feature type="region of interest" description="Disordered" evidence="1">
    <location>
        <begin position="67"/>
        <end position="110"/>
    </location>
</feature>
<evidence type="ECO:0000313" key="2">
    <source>
        <dbReference type="EMBL" id="MBB3092149.1"/>
    </source>
</evidence>
<dbReference type="AlphaFoldDB" id="A0A7W5AA36"/>
<proteinExistence type="predicted"/>
<evidence type="ECO:0000256" key="1">
    <source>
        <dbReference type="SAM" id="MobiDB-lite"/>
    </source>
</evidence>
<organism evidence="2 3">
    <name type="scientific">Nocardioides albus</name>
    <dbReference type="NCBI Taxonomy" id="1841"/>
    <lineage>
        <taxon>Bacteria</taxon>
        <taxon>Bacillati</taxon>
        <taxon>Actinomycetota</taxon>
        <taxon>Actinomycetes</taxon>
        <taxon>Propionibacteriales</taxon>
        <taxon>Nocardioidaceae</taxon>
        <taxon>Nocardioides</taxon>
    </lineage>
</organism>
<evidence type="ECO:0000313" key="3">
    <source>
        <dbReference type="Proteomes" id="UP000577707"/>
    </source>
</evidence>
<sequence>MPPVRYPSLEQALSKQTPANRLLIKDFCADLNLTDFYSCSGYIKAVGPGRKHALKIYPGRTAGFATEDEARRAAGPGGRYEPSDTPRGTWWIEHPDNGGPRPKRKLTQSASPGNCPVCFMALPVSGVCGNC</sequence>
<accession>A0A7W5AA36</accession>
<protein>
    <submittedName>
        <fullName evidence="2">Uncharacterized protein</fullName>
    </submittedName>
</protein>
<name>A0A7W5AA36_9ACTN</name>
<keyword evidence="3" id="KW-1185">Reference proteome</keyword>
<dbReference type="Proteomes" id="UP000577707">
    <property type="component" value="Unassembled WGS sequence"/>
</dbReference>